<name>A0A9P4I410_9PEZI</name>
<feature type="domain" description="G patch" evidence="2">
    <location>
        <begin position="53"/>
        <end position="125"/>
    </location>
</feature>
<dbReference type="PANTHER" id="PTHR13384:SF19">
    <property type="entry name" value="G PATCH DOMAIN-CONTAINING PROTEIN 1"/>
    <property type="match status" value="1"/>
</dbReference>
<evidence type="ECO:0000313" key="4">
    <source>
        <dbReference type="Proteomes" id="UP000799772"/>
    </source>
</evidence>
<dbReference type="Proteomes" id="UP000799772">
    <property type="component" value="Unassembled WGS sequence"/>
</dbReference>
<feature type="region of interest" description="Disordered" evidence="1">
    <location>
        <begin position="44"/>
        <end position="64"/>
    </location>
</feature>
<dbReference type="AlphaFoldDB" id="A0A9P4I410"/>
<feature type="compositionally biased region" description="Gly residues" evidence="1">
    <location>
        <begin position="306"/>
        <end position="315"/>
    </location>
</feature>
<comment type="caution">
    <text evidence="3">The sequence shown here is derived from an EMBL/GenBank/DDBJ whole genome shotgun (WGS) entry which is preliminary data.</text>
</comment>
<sequence length="694" mass="77937">MAHDSSKRRRSAFEQDDFDELDTRPYLFLRPLTDPKLETNNEFNELALRRPKGEQRVLDERGQPKRFHGAFEGGFSAGYYGTVGSKEGFQPASFVSSRDARAKGLNTSLLKPTDYMDEEDLQEHNRDIDKRPLKFVHGAGFAAPAEPVDLGPAKKDKYIKSMAIAAKVLVPLGLELEGGVASGKIELPPDPVEFYSGDDDEGMSVRARAQAALPYRIPLHPANTPYVKTESYGLGYTPLTGVKKELKGPAKDLLTARVEQENSDTERRNMRRLNYERSKTGKKRKKISLGLEASDKDRVGKEGIDKGGVGKGGIGMEKLPKGGIGVGVLNSDDEEDEDESRRKLTFDTVMKDDEDESRPKLLSYKPLETGEETKAIEDKAARRQKVIPSMEEEEEEGFQINVSKILQEKQKKEKERKRRLRLQQTDDPVQDTSTVAAASNNYVPVNFVVQKLFGSAWTPLSDGELKSMYLNAPKVFEIPKDEITWSHTAEADTRAAPAAAEAEKPANVPSNFPALSKEWAHEAMTNHFQPYRGDDDRDDEKSERYQIFLRLYAGYSAELPKKPDRMDDEEYGMELEEFAACARMFRPAKGQLAQKFMPLGVLPTESAWMKRDLREEAAEAGAFGPLTRDMRELDLSRLLLKRWGEEGTERVKPPPRSKKEKEAMGVKEMGPRAHDPVVLARWAPAAVYSANFDN</sequence>
<dbReference type="OrthoDB" id="20507at2759"/>
<dbReference type="PANTHER" id="PTHR13384">
    <property type="entry name" value="G PATCH DOMAIN-CONTAINING PROTEIN 1"/>
    <property type="match status" value="1"/>
</dbReference>
<dbReference type="Pfam" id="PF26093">
    <property type="entry name" value="HTH_TGH"/>
    <property type="match status" value="1"/>
</dbReference>
<feature type="compositionally biased region" description="Basic and acidic residues" evidence="1">
    <location>
        <begin position="47"/>
        <end position="63"/>
    </location>
</feature>
<dbReference type="GO" id="GO:0003723">
    <property type="term" value="F:RNA binding"/>
    <property type="evidence" value="ECO:0007669"/>
    <property type="project" value="TreeGrafter"/>
</dbReference>
<organism evidence="3 4">
    <name type="scientific">Rhizodiscina lignyota</name>
    <dbReference type="NCBI Taxonomy" id="1504668"/>
    <lineage>
        <taxon>Eukaryota</taxon>
        <taxon>Fungi</taxon>
        <taxon>Dikarya</taxon>
        <taxon>Ascomycota</taxon>
        <taxon>Pezizomycotina</taxon>
        <taxon>Dothideomycetes</taxon>
        <taxon>Pleosporomycetidae</taxon>
        <taxon>Aulographales</taxon>
        <taxon>Rhizodiscinaceae</taxon>
        <taxon>Rhizodiscina</taxon>
    </lineage>
</organism>
<keyword evidence="4" id="KW-1185">Reference proteome</keyword>
<dbReference type="Pfam" id="PF07713">
    <property type="entry name" value="DUF1604"/>
    <property type="match status" value="1"/>
</dbReference>
<dbReference type="GO" id="GO:0005634">
    <property type="term" value="C:nucleus"/>
    <property type="evidence" value="ECO:0007669"/>
    <property type="project" value="TreeGrafter"/>
</dbReference>
<feature type="region of interest" description="Disordered" evidence="1">
    <location>
        <begin position="646"/>
        <end position="670"/>
    </location>
</feature>
<feature type="region of interest" description="Disordered" evidence="1">
    <location>
        <begin position="374"/>
        <end position="394"/>
    </location>
</feature>
<evidence type="ECO:0000313" key="3">
    <source>
        <dbReference type="EMBL" id="KAF2094701.1"/>
    </source>
</evidence>
<proteinExistence type="predicted"/>
<feature type="region of interest" description="Disordered" evidence="1">
    <location>
        <begin position="302"/>
        <end position="357"/>
    </location>
</feature>
<protein>
    <submittedName>
        <fullName evidence="3">DUF1604-domain-containing protein</fullName>
    </submittedName>
</protein>
<dbReference type="GO" id="GO:0006397">
    <property type="term" value="P:mRNA processing"/>
    <property type="evidence" value="ECO:0007669"/>
    <property type="project" value="InterPro"/>
</dbReference>
<accession>A0A9P4I410</accession>
<evidence type="ECO:0000256" key="1">
    <source>
        <dbReference type="SAM" id="MobiDB-lite"/>
    </source>
</evidence>
<gene>
    <name evidence="3" type="ORF">NA57DRAFT_60120</name>
</gene>
<dbReference type="InterPro" id="IPR011666">
    <property type="entry name" value="DUF1604"/>
</dbReference>
<reference evidence="3" key="1">
    <citation type="journal article" date="2020" name="Stud. Mycol.">
        <title>101 Dothideomycetes genomes: a test case for predicting lifestyles and emergence of pathogens.</title>
        <authorList>
            <person name="Haridas S."/>
            <person name="Albert R."/>
            <person name="Binder M."/>
            <person name="Bloem J."/>
            <person name="Labutti K."/>
            <person name="Salamov A."/>
            <person name="Andreopoulos B."/>
            <person name="Baker S."/>
            <person name="Barry K."/>
            <person name="Bills G."/>
            <person name="Bluhm B."/>
            <person name="Cannon C."/>
            <person name="Castanera R."/>
            <person name="Culley D."/>
            <person name="Daum C."/>
            <person name="Ezra D."/>
            <person name="Gonzalez J."/>
            <person name="Henrissat B."/>
            <person name="Kuo A."/>
            <person name="Liang C."/>
            <person name="Lipzen A."/>
            <person name="Lutzoni F."/>
            <person name="Magnuson J."/>
            <person name="Mondo S."/>
            <person name="Nolan M."/>
            <person name="Ohm R."/>
            <person name="Pangilinan J."/>
            <person name="Park H.-J."/>
            <person name="Ramirez L."/>
            <person name="Alfaro M."/>
            <person name="Sun H."/>
            <person name="Tritt A."/>
            <person name="Yoshinaga Y."/>
            <person name="Zwiers L.-H."/>
            <person name="Turgeon B."/>
            <person name="Goodwin S."/>
            <person name="Spatafora J."/>
            <person name="Crous P."/>
            <person name="Grigoriev I."/>
        </authorList>
    </citation>
    <scope>NUCLEOTIDE SEQUENCE</scope>
    <source>
        <strain evidence="3">CBS 133067</strain>
    </source>
</reference>
<evidence type="ECO:0000259" key="2">
    <source>
        <dbReference type="Pfam" id="PF07713"/>
    </source>
</evidence>
<dbReference type="EMBL" id="ML978133">
    <property type="protein sequence ID" value="KAF2094701.1"/>
    <property type="molecule type" value="Genomic_DNA"/>
</dbReference>
<feature type="compositionally biased region" description="Basic and acidic residues" evidence="1">
    <location>
        <begin position="339"/>
        <end position="351"/>
    </location>
</feature>